<feature type="region of interest" description="Disordered" evidence="1">
    <location>
        <begin position="51"/>
        <end position="77"/>
    </location>
</feature>
<dbReference type="OrthoDB" id="10259236at2759"/>
<dbReference type="AlphaFoldDB" id="A0A0H2U5P9"/>
<protein>
    <submittedName>
        <fullName evidence="2">Uncharacterized protein</fullName>
    </submittedName>
</protein>
<dbReference type="VEuPathDB" id="FungiDB:MAPG_10133"/>
<organism evidence="2">
    <name type="scientific">Magnaporthiopsis poae (strain ATCC 64411 / 73-15)</name>
    <name type="common">Kentucky bluegrass fungus</name>
    <name type="synonym">Magnaporthe poae</name>
    <dbReference type="NCBI Taxonomy" id="644358"/>
    <lineage>
        <taxon>Eukaryota</taxon>
        <taxon>Fungi</taxon>
        <taxon>Dikarya</taxon>
        <taxon>Ascomycota</taxon>
        <taxon>Pezizomycotina</taxon>
        <taxon>Sordariomycetes</taxon>
        <taxon>Sordariomycetidae</taxon>
        <taxon>Magnaporthales</taxon>
        <taxon>Magnaporthaceae</taxon>
        <taxon>Magnaporthiopsis</taxon>
    </lineage>
</organism>
<reference evidence="2" key="1">
    <citation type="submission" date="2010-05" db="EMBL/GenBank/DDBJ databases">
        <title>The Genome Sequence of Magnaporthe poae strain ATCC 64411.</title>
        <authorList>
            <consortium name="The Broad Institute Genome Sequencing Platform"/>
            <consortium name="Broad Institute Genome Sequencing Center for Infectious Disease"/>
            <person name="Ma L.-J."/>
            <person name="Dead R."/>
            <person name="Young S."/>
            <person name="Zeng Q."/>
            <person name="Koehrsen M."/>
            <person name="Alvarado L."/>
            <person name="Berlin A."/>
            <person name="Chapman S.B."/>
            <person name="Chen Z."/>
            <person name="Freedman E."/>
            <person name="Gellesch M."/>
            <person name="Goldberg J."/>
            <person name="Griggs A."/>
            <person name="Gujja S."/>
            <person name="Heilman E.R."/>
            <person name="Heiman D."/>
            <person name="Hepburn T."/>
            <person name="Howarth C."/>
            <person name="Jen D."/>
            <person name="Larson L."/>
            <person name="Mehta T."/>
            <person name="Neiman D."/>
            <person name="Pearson M."/>
            <person name="Roberts A."/>
            <person name="Saif S."/>
            <person name="Shea T."/>
            <person name="Shenoy N."/>
            <person name="Sisk P."/>
            <person name="Stolte C."/>
            <person name="Sykes S."/>
            <person name="Walk T."/>
            <person name="White J."/>
            <person name="Yandava C."/>
            <person name="Haas B."/>
            <person name="Nusbaum C."/>
            <person name="Birren B."/>
        </authorList>
    </citation>
    <scope>NUCLEOTIDE SEQUENCE</scope>
    <source>
        <strain evidence="2">ATCC 64411</strain>
    </source>
</reference>
<gene>
    <name evidence="2" type="ORF">MAPG_10133</name>
</gene>
<evidence type="ECO:0000256" key="1">
    <source>
        <dbReference type="SAM" id="MobiDB-lite"/>
    </source>
</evidence>
<proteinExistence type="predicted"/>
<dbReference type="EMBL" id="GL876977">
    <property type="protein sequence ID" value="KLU91615.1"/>
    <property type="molecule type" value="Genomic_DNA"/>
</dbReference>
<evidence type="ECO:0000313" key="2">
    <source>
        <dbReference type="EMBL" id="KLU91615.1"/>
    </source>
</evidence>
<feature type="compositionally biased region" description="Low complexity" evidence="1">
    <location>
        <begin position="51"/>
        <end position="66"/>
    </location>
</feature>
<feature type="non-terminal residue" evidence="2">
    <location>
        <position position="134"/>
    </location>
</feature>
<name>A0A0H2U5P9_MAGP6</name>
<feature type="compositionally biased region" description="Basic and acidic residues" evidence="1">
    <location>
        <begin position="68"/>
        <end position="77"/>
    </location>
</feature>
<sequence length="134" mass="14547">MPVAELTGLLLGLFRYFNLAFRFLAVSNPLYATGKGTPSGAGLLLSSTRKSAVSSSSSTTNTTTTTDIEPKDPPKEMAIPKHATHKSLLVSHEFYMASGTVTVDRRARRALILYDRLTGLHGLPRGRADWEEPA</sequence>
<reference evidence="2" key="2">
    <citation type="submission" date="2011-03" db="EMBL/GenBank/DDBJ databases">
        <title>Annotation of Magnaporthe poae ATCC 64411.</title>
        <authorList>
            <person name="Ma L.-J."/>
            <person name="Dead R."/>
            <person name="Young S.K."/>
            <person name="Zeng Q."/>
            <person name="Gargeya S."/>
            <person name="Fitzgerald M."/>
            <person name="Haas B."/>
            <person name="Abouelleil A."/>
            <person name="Alvarado L."/>
            <person name="Arachchi H.M."/>
            <person name="Berlin A."/>
            <person name="Brown A."/>
            <person name="Chapman S.B."/>
            <person name="Chen Z."/>
            <person name="Dunbar C."/>
            <person name="Freedman E."/>
            <person name="Gearin G."/>
            <person name="Gellesch M."/>
            <person name="Goldberg J."/>
            <person name="Griggs A."/>
            <person name="Gujja S."/>
            <person name="Heiman D."/>
            <person name="Howarth C."/>
            <person name="Larson L."/>
            <person name="Lui A."/>
            <person name="MacDonald P.J.P."/>
            <person name="Mehta T."/>
            <person name="Montmayeur A."/>
            <person name="Murphy C."/>
            <person name="Neiman D."/>
            <person name="Pearson M."/>
            <person name="Priest M."/>
            <person name="Roberts A."/>
            <person name="Saif S."/>
            <person name="Shea T."/>
            <person name="Shenoy N."/>
            <person name="Sisk P."/>
            <person name="Stolte C."/>
            <person name="Sykes S."/>
            <person name="Yandava C."/>
            <person name="Wortman J."/>
            <person name="Nusbaum C."/>
            <person name="Birren B."/>
        </authorList>
    </citation>
    <scope>NUCLEOTIDE SEQUENCE</scope>
    <source>
        <strain evidence="2">ATCC 64411</strain>
    </source>
</reference>
<accession>A0A0H2U5P9</accession>